<organism evidence="1 2">
    <name type="scientific">Candidatus Taylorbacteria bacterium RIFCSPHIGHO2_02_FULL_44_12</name>
    <dbReference type="NCBI Taxonomy" id="1802308"/>
    <lineage>
        <taxon>Bacteria</taxon>
        <taxon>Candidatus Tayloriibacteriota</taxon>
    </lineage>
</organism>
<comment type="caution">
    <text evidence="1">The sequence shown here is derived from an EMBL/GenBank/DDBJ whole genome shotgun (WGS) entry which is preliminary data.</text>
</comment>
<dbReference type="PANTHER" id="PTHR38471:SF2">
    <property type="entry name" value="FOUR HELIX BUNDLE PROTEIN"/>
    <property type="match status" value="1"/>
</dbReference>
<proteinExistence type="predicted"/>
<dbReference type="InterPro" id="IPR036583">
    <property type="entry name" value="23S_rRNA_IVS_sf"/>
</dbReference>
<dbReference type="NCBIfam" id="TIGR02436">
    <property type="entry name" value="four helix bundle protein"/>
    <property type="match status" value="1"/>
</dbReference>
<gene>
    <name evidence="1" type="ORF">A3D50_01030</name>
</gene>
<dbReference type="STRING" id="1802308.A3D50_01030"/>
<reference evidence="1 2" key="1">
    <citation type="journal article" date="2016" name="Nat. Commun.">
        <title>Thousands of microbial genomes shed light on interconnected biogeochemical processes in an aquifer system.</title>
        <authorList>
            <person name="Anantharaman K."/>
            <person name="Brown C.T."/>
            <person name="Hug L.A."/>
            <person name="Sharon I."/>
            <person name="Castelle C.J."/>
            <person name="Probst A.J."/>
            <person name="Thomas B.C."/>
            <person name="Singh A."/>
            <person name="Wilkins M.J."/>
            <person name="Karaoz U."/>
            <person name="Brodie E.L."/>
            <person name="Williams K.H."/>
            <person name="Hubbard S.S."/>
            <person name="Banfield J.F."/>
        </authorList>
    </citation>
    <scope>NUCLEOTIDE SEQUENCE [LARGE SCALE GENOMIC DNA]</scope>
</reference>
<dbReference type="Proteomes" id="UP000178413">
    <property type="component" value="Unassembled WGS sequence"/>
</dbReference>
<name>A0A1G2MJT3_9BACT</name>
<dbReference type="SUPFAM" id="SSF158446">
    <property type="entry name" value="IVS-encoded protein-like"/>
    <property type="match status" value="1"/>
</dbReference>
<dbReference type="PIRSF" id="PIRSF035652">
    <property type="entry name" value="CHP02436"/>
    <property type="match status" value="1"/>
</dbReference>
<protein>
    <recommendedName>
        <fullName evidence="3">Four helix bundle protein</fullName>
    </recommendedName>
</protein>
<dbReference type="Pfam" id="PF05635">
    <property type="entry name" value="23S_rRNA_IVP"/>
    <property type="match status" value="1"/>
</dbReference>
<dbReference type="Gene3D" id="1.20.1440.60">
    <property type="entry name" value="23S rRNA-intervening sequence"/>
    <property type="match status" value="1"/>
</dbReference>
<sequence>MEKVQKDNKKFKVDFKIRLYGWSLRVIKMIDTLSKGQSNLVIGNQLLRSSTSILANYVEGQSASSRKDFTNFVNHSLKSANESKVWLSFLRDLKKGDNEELEWLIKELIEISNILASIIMTLRNKKIK</sequence>
<dbReference type="AlphaFoldDB" id="A0A1G2MJT3"/>
<evidence type="ECO:0008006" key="3">
    <source>
        <dbReference type="Google" id="ProtNLM"/>
    </source>
</evidence>
<dbReference type="PANTHER" id="PTHR38471">
    <property type="entry name" value="FOUR HELIX BUNDLE PROTEIN"/>
    <property type="match status" value="1"/>
</dbReference>
<dbReference type="InterPro" id="IPR012657">
    <property type="entry name" value="23S_rRNA-intervening_sequence"/>
</dbReference>
<evidence type="ECO:0000313" key="2">
    <source>
        <dbReference type="Proteomes" id="UP000178413"/>
    </source>
</evidence>
<dbReference type="EMBL" id="MHRM01000012">
    <property type="protein sequence ID" value="OHA24108.1"/>
    <property type="molecule type" value="Genomic_DNA"/>
</dbReference>
<evidence type="ECO:0000313" key="1">
    <source>
        <dbReference type="EMBL" id="OHA24108.1"/>
    </source>
</evidence>
<accession>A0A1G2MJT3</accession>